<evidence type="ECO:0000256" key="3">
    <source>
        <dbReference type="SAM" id="SignalP"/>
    </source>
</evidence>
<gene>
    <name evidence="5" type="ORF">PoB_005467100</name>
</gene>
<keyword evidence="2" id="KW-1133">Transmembrane helix</keyword>
<feature type="compositionally biased region" description="Acidic residues" evidence="1">
    <location>
        <begin position="553"/>
        <end position="564"/>
    </location>
</feature>
<feature type="domain" description="MAM" evidence="4">
    <location>
        <begin position="388"/>
        <end position="530"/>
    </location>
</feature>
<dbReference type="InterPro" id="IPR013320">
    <property type="entry name" value="ConA-like_dom_sf"/>
</dbReference>
<reference evidence="5 6" key="1">
    <citation type="journal article" date="2021" name="Elife">
        <title>Chloroplast acquisition without the gene transfer in kleptoplastic sea slugs, Plakobranchus ocellatus.</title>
        <authorList>
            <person name="Maeda T."/>
            <person name="Takahashi S."/>
            <person name="Yoshida T."/>
            <person name="Shimamura S."/>
            <person name="Takaki Y."/>
            <person name="Nagai Y."/>
            <person name="Toyoda A."/>
            <person name="Suzuki Y."/>
            <person name="Arimoto A."/>
            <person name="Ishii H."/>
            <person name="Satoh N."/>
            <person name="Nishiyama T."/>
            <person name="Hasebe M."/>
            <person name="Maruyama T."/>
            <person name="Minagawa J."/>
            <person name="Obokata J."/>
            <person name="Shigenobu S."/>
        </authorList>
    </citation>
    <scope>NUCLEOTIDE SEQUENCE [LARGE SCALE GENOMIC DNA]</scope>
</reference>
<evidence type="ECO:0000313" key="5">
    <source>
        <dbReference type="EMBL" id="GFO28166.1"/>
    </source>
</evidence>
<organism evidence="5 6">
    <name type="scientific">Plakobranchus ocellatus</name>
    <dbReference type="NCBI Taxonomy" id="259542"/>
    <lineage>
        <taxon>Eukaryota</taxon>
        <taxon>Metazoa</taxon>
        <taxon>Spiralia</taxon>
        <taxon>Lophotrochozoa</taxon>
        <taxon>Mollusca</taxon>
        <taxon>Gastropoda</taxon>
        <taxon>Heterobranchia</taxon>
        <taxon>Euthyneura</taxon>
        <taxon>Panpulmonata</taxon>
        <taxon>Sacoglossa</taxon>
        <taxon>Placobranchoidea</taxon>
        <taxon>Plakobranchidae</taxon>
        <taxon>Plakobranchus</taxon>
    </lineage>
</organism>
<comment type="caution">
    <text evidence="5">The sequence shown here is derived from an EMBL/GenBank/DDBJ whole genome shotgun (WGS) entry which is preliminary data.</text>
</comment>
<evidence type="ECO:0000256" key="2">
    <source>
        <dbReference type="SAM" id="Phobius"/>
    </source>
</evidence>
<feature type="compositionally biased region" description="Basic and acidic residues" evidence="1">
    <location>
        <begin position="565"/>
        <end position="579"/>
    </location>
</feature>
<accession>A0AAV4BYD5</accession>
<keyword evidence="3" id="KW-0732">Signal</keyword>
<name>A0AAV4BYD5_9GAST</name>
<feature type="transmembrane region" description="Helical" evidence="2">
    <location>
        <begin position="594"/>
        <end position="617"/>
    </location>
</feature>
<dbReference type="AlphaFoldDB" id="A0AAV4BYD5"/>
<protein>
    <recommendedName>
        <fullName evidence="4">MAM domain-containing protein</fullName>
    </recommendedName>
</protein>
<evidence type="ECO:0000259" key="4">
    <source>
        <dbReference type="PROSITE" id="PS50060"/>
    </source>
</evidence>
<feature type="domain" description="MAM" evidence="4">
    <location>
        <begin position="43"/>
        <end position="195"/>
    </location>
</feature>
<evidence type="ECO:0000313" key="6">
    <source>
        <dbReference type="Proteomes" id="UP000735302"/>
    </source>
</evidence>
<evidence type="ECO:0000256" key="1">
    <source>
        <dbReference type="SAM" id="MobiDB-lite"/>
    </source>
</evidence>
<keyword evidence="2" id="KW-0472">Membrane</keyword>
<dbReference type="Pfam" id="PF00629">
    <property type="entry name" value="MAM"/>
    <property type="match status" value="2"/>
</dbReference>
<dbReference type="Proteomes" id="UP000735302">
    <property type="component" value="Unassembled WGS sequence"/>
</dbReference>
<feature type="region of interest" description="Disordered" evidence="1">
    <location>
        <begin position="553"/>
        <end position="588"/>
    </location>
</feature>
<keyword evidence="6" id="KW-1185">Reference proteome</keyword>
<feature type="domain" description="MAM" evidence="4">
    <location>
        <begin position="228"/>
        <end position="252"/>
    </location>
</feature>
<dbReference type="SUPFAM" id="SSF49899">
    <property type="entry name" value="Concanavalin A-like lectins/glucanases"/>
    <property type="match status" value="2"/>
</dbReference>
<proteinExistence type="predicted"/>
<dbReference type="PROSITE" id="PS50060">
    <property type="entry name" value="MAM_2"/>
    <property type="match status" value="3"/>
</dbReference>
<dbReference type="GO" id="GO:0016020">
    <property type="term" value="C:membrane"/>
    <property type="evidence" value="ECO:0007669"/>
    <property type="project" value="InterPro"/>
</dbReference>
<feature type="signal peptide" evidence="3">
    <location>
        <begin position="1"/>
        <end position="28"/>
    </location>
</feature>
<feature type="chain" id="PRO_5043629610" description="MAM domain-containing protein" evidence="3">
    <location>
        <begin position="29"/>
        <end position="651"/>
    </location>
</feature>
<dbReference type="EMBL" id="BLXT01006003">
    <property type="protein sequence ID" value="GFO28166.1"/>
    <property type="molecule type" value="Genomic_DNA"/>
</dbReference>
<dbReference type="InterPro" id="IPR000998">
    <property type="entry name" value="MAM_dom"/>
</dbReference>
<sequence>MMKLPSLGKVRLLYMIVVCTVIFAPSSSTDPDPQCTDSYAGFVACNFNNQNCYKENSGWFQGKAWKYVKNGKNGPVEPHEGGYIYLDYEKSQGKPVRLEASISSGKTAMCGVFWYATSGPASAPITILLKDGAEYTVMHEVLADTNGTWQSSNFSCCLPNVNGKRSFIIEGTSNNESVVAIDYMDLRGSDMQCDNEDLVCYPRLPSMLSFEPEEDDPTCSGKEDIAANSCDFDSEGKSDPDFCGWQHSSLWEARQKYDGSGKYDILFAPVEDDYFLKSNISDDIEALCVEIEFAIEDIGADLRNLFSLIIHTANESIVWGQSYNYDGRDRTEWKRNSLVGCLPNEPDREIELRSNTKGLKIDYIHMRSSYKACIVDPPALDVQPEVIFSCPSSSSSSFCGLTPWPKDAWEERSTRNTAWRVFPGAEYYILFSSDGEENLDSPASLSTGIFETNANTVLTFSYNCQGNADLQVLLIDVDEQITHQLWSTNEETNSEWRYEQVPINMKGRFQLRFQITSPDLNPGLSLDLDDEGLYVGFTDIAIKLADVNFPDEDTPIITEDDEKEPEQKKESPKDKKETQNKAASSGGSSNTGTIVGSIFGVFIGLAVIAGAVWWFYLRRVNSSPEGRYLDTSDSKSSLSQPHAIENVVYTP</sequence>
<keyword evidence="2" id="KW-0812">Transmembrane</keyword>
<dbReference type="Gene3D" id="2.60.120.200">
    <property type="match status" value="2"/>
</dbReference>